<name>A0A1L3FL17_BRAJP</name>
<protein>
    <submittedName>
        <fullName evidence="7">Radical SAM superfamily enzyme</fullName>
    </submittedName>
</protein>
<dbReference type="Pfam" id="PF04055">
    <property type="entry name" value="Radical_SAM"/>
    <property type="match status" value="1"/>
</dbReference>
<dbReference type="CDD" id="cd01335">
    <property type="entry name" value="Radical_SAM"/>
    <property type="match status" value="1"/>
</dbReference>
<keyword evidence="2" id="KW-0949">S-adenosyl-L-methionine</keyword>
<dbReference type="InterPro" id="IPR007197">
    <property type="entry name" value="rSAM"/>
</dbReference>
<dbReference type="GO" id="GO:0051536">
    <property type="term" value="F:iron-sulfur cluster binding"/>
    <property type="evidence" value="ECO:0007669"/>
    <property type="project" value="UniProtKB-KW"/>
</dbReference>
<dbReference type="Proteomes" id="UP000181962">
    <property type="component" value="Chromosome"/>
</dbReference>
<evidence type="ECO:0000313" key="7">
    <source>
        <dbReference type="EMBL" id="APG14004.1"/>
    </source>
</evidence>
<reference evidence="7 8" key="1">
    <citation type="submission" date="2016-11" db="EMBL/GenBank/DDBJ databases">
        <title>Complete Genome Sequence of Bradyrhizobium sp. strain J5, an isolated from soybean nodule in Hokkaido.</title>
        <authorList>
            <person name="Kanehara K."/>
        </authorList>
    </citation>
    <scope>NUCLEOTIDE SEQUENCE [LARGE SCALE GENOMIC DNA]</scope>
    <source>
        <strain evidence="7 8">J5</strain>
    </source>
</reference>
<keyword evidence="3" id="KW-0479">Metal-binding</keyword>
<proteinExistence type="predicted"/>
<dbReference type="EMBL" id="CP017637">
    <property type="protein sequence ID" value="APG14004.1"/>
    <property type="molecule type" value="Genomic_DNA"/>
</dbReference>
<evidence type="ECO:0000256" key="3">
    <source>
        <dbReference type="ARBA" id="ARBA00022723"/>
    </source>
</evidence>
<keyword evidence="4" id="KW-0408">Iron</keyword>
<evidence type="ECO:0000259" key="6">
    <source>
        <dbReference type="Pfam" id="PF04055"/>
    </source>
</evidence>
<evidence type="ECO:0000313" key="8">
    <source>
        <dbReference type="Proteomes" id="UP000181962"/>
    </source>
</evidence>
<dbReference type="AlphaFoldDB" id="A0A1L3FL17"/>
<dbReference type="SFLD" id="SFLDG01067">
    <property type="entry name" value="SPASM/twitch_domain_containing"/>
    <property type="match status" value="1"/>
</dbReference>
<evidence type="ECO:0000256" key="5">
    <source>
        <dbReference type="ARBA" id="ARBA00023014"/>
    </source>
</evidence>
<evidence type="ECO:0000256" key="4">
    <source>
        <dbReference type="ARBA" id="ARBA00023004"/>
    </source>
</evidence>
<feature type="domain" description="Radical SAM core" evidence="6">
    <location>
        <begin position="24"/>
        <end position="137"/>
    </location>
</feature>
<organism evidence="7 8">
    <name type="scientific">Bradyrhizobium japonicum</name>
    <dbReference type="NCBI Taxonomy" id="375"/>
    <lineage>
        <taxon>Bacteria</taxon>
        <taxon>Pseudomonadati</taxon>
        <taxon>Pseudomonadota</taxon>
        <taxon>Alphaproteobacteria</taxon>
        <taxon>Hyphomicrobiales</taxon>
        <taxon>Nitrobacteraceae</taxon>
        <taxon>Bradyrhizobium</taxon>
    </lineage>
</organism>
<dbReference type="PANTHER" id="PTHR11228:SF34">
    <property type="entry name" value="TUNGSTEN-CONTAINING ALDEHYDE FERREDOXIN OXIDOREDUCTASE COFACTOR MODIFYING PROTEIN"/>
    <property type="match status" value="1"/>
</dbReference>
<evidence type="ECO:0000256" key="2">
    <source>
        <dbReference type="ARBA" id="ARBA00022691"/>
    </source>
</evidence>
<dbReference type="CDD" id="cd21109">
    <property type="entry name" value="SPASM"/>
    <property type="match status" value="1"/>
</dbReference>
<gene>
    <name evidence="7" type="ORF">BKD09_37195</name>
</gene>
<keyword evidence="5" id="KW-0411">Iron-sulfur</keyword>
<dbReference type="Gene3D" id="3.20.20.70">
    <property type="entry name" value="Aldolase class I"/>
    <property type="match status" value="1"/>
</dbReference>
<dbReference type="GO" id="GO:0003824">
    <property type="term" value="F:catalytic activity"/>
    <property type="evidence" value="ECO:0007669"/>
    <property type="project" value="InterPro"/>
</dbReference>
<dbReference type="InterPro" id="IPR058240">
    <property type="entry name" value="rSAM_sf"/>
</dbReference>
<dbReference type="PANTHER" id="PTHR11228">
    <property type="entry name" value="RADICAL SAM DOMAIN PROTEIN"/>
    <property type="match status" value="1"/>
</dbReference>
<comment type="cofactor">
    <cofactor evidence="1">
        <name>[4Fe-4S] cluster</name>
        <dbReference type="ChEBI" id="CHEBI:49883"/>
    </cofactor>
</comment>
<dbReference type="SFLD" id="SFLDS00029">
    <property type="entry name" value="Radical_SAM"/>
    <property type="match status" value="1"/>
</dbReference>
<dbReference type="OrthoDB" id="9810775at2"/>
<dbReference type="GO" id="GO:0046872">
    <property type="term" value="F:metal ion binding"/>
    <property type="evidence" value="ECO:0007669"/>
    <property type="project" value="UniProtKB-KW"/>
</dbReference>
<sequence>MAFGAQFLSDFRAARVTPTNLVLNVTLKCPLKCSHCCFSSDMFHGGHLSAADVHRCIQQAAQIPSMEIIHFVGGDPMLHADIVADAVALAASLGLRAGITTSAFWAKSPARATAAVRQLRAAGLTEMTLSYDDPHAEFVPLNFIANAVAAARECGLLLRIAVVVEAGSKITAASLRADLGLQDEPGINIYETVANSTGRGEGTDEDTQAGRVRHASAYRGPCESVLHTVTVDHEGGIRPCCGVLPHYDSLKVGHIEKEGIEAAMQAAADDPLYRWIRLEGPVAILAAVTAADPVPMRVEDFDGICTACDRIFRSPELLARVREAAEARRGQIETCEILLDGQAASANLVVAQ</sequence>
<dbReference type="InterPro" id="IPR013785">
    <property type="entry name" value="Aldolase_TIM"/>
</dbReference>
<accession>A0A1L3FL17</accession>
<dbReference type="SUPFAM" id="SSF102114">
    <property type="entry name" value="Radical SAM enzymes"/>
    <property type="match status" value="1"/>
</dbReference>
<dbReference type="InterPro" id="IPR050377">
    <property type="entry name" value="Radical_SAM_PqqE_MftC-like"/>
</dbReference>
<evidence type="ECO:0000256" key="1">
    <source>
        <dbReference type="ARBA" id="ARBA00001966"/>
    </source>
</evidence>